<evidence type="ECO:0000256" key="8">
    <source>
        <dbReference type="ARBA" id="ARBA00022598"/>
    </source>
</evidence>
<dbReference type="GO" id="GO:0071555">
    <property type="term" value="P:cell wall organization"/>
    <property type="evidence" value="ECO:0007669"/>
    <property type="project" value="UniProtKB-KW"/>
</dbReference>
<evidence type="ECO:0000313" key="24">
    <source>
        <dbReference type="Proteomes" id="UP000070383"/>
    </source>
</evidence>
<dbReference type="HAMAP" id="MF_00639">
    <property type="entry name" value="MurD"/>
    <property type="match status" value="1"/>
</dbReference>
<evidence type="ECO:0000256" key="13">
    <source>
        <dbReference type="ARBA" id="ARBA00022984"/>
    </source>
</evidence>
<dbReference type="InterPro" id="IPR018109">
    <property type="entry name" value="Folylpolyglutamate_synth_CS"/>
</dbReference>
<dbReference type="SUPFAM" id="SSF53623">
    <property type="entry name" value="MurD-like peptide ligases, catalytic domain"/>
    <property type="match status" value="1"/>
</dbReference>
<dbReference type="SUPFAM" id="SSF51984">
    <property type="entry name" value="MurCD N-terminal domain"/>
    <property type="match status" value="1"/>
</dbReference>
<keyword evidence="9 19" id="KW-0132">Cell division</keyword>
<comment type="pathway">
    <text evidence="3 19 20">Cell wall biogenesis; peptidoglycan biosynthesis.</text>
</comment>
<name>A0A133K905_9FIRM</name>
<keyword evidence="15 19" id="KW-0961">Cell wall biogenesis/degradation</keyword>
<dbReference type="InterPro" id="IPR005762">
    <property type="entry name" value="MurD"/>
</dbReference>
<dbReference type="Pfam" id="PF08245">
    <property type="entry name" value="Mur_ligase_M"/>
    <property type="match status" value="1"/>
</dbReference>
<keyword evidence="13 19" id="KW-0573">Peptidoglycan synthesis</keyword>
<evidence type="ECO:0000256" key="1">
    <source>
        <dbReference type="ARBA" id="ARBA00002734"/>
    </source>
</evidence>
<dbReference type="EMBL" id="LRPM01000101">
    <property type="protein sequence ID" value="KWZ76033.1"/>
    <property type="molecule type" value="Genomic_DNA"/>
</dbReference>
<evidence type="ECO:0000256" key="5">
    <source>
        <dbReference type="ARBA" id="ARBA00012212"/>
    </source>
</evidence>
<evidence type="ECO:0000256" key="7">
    <source>
        <dbReference type="ARBA" id="ARBA00022490"/>
    </source>
</evidence>
<dbReference type="UniPathway" id="UPA00219"/>
<evidence type="ECO:0000256" key="15">
    <source>
        <dbReference type="ARBA" id="ARBA00023316"/>
    </source>
</evidence>
<dbReference type="Gene3D" id="3.40.1190.10">
    <property type="entry name" value="Mur-like, catalytic domain"/>
    <property type="match status" value="1"/>
</dbReference>
<dbReference type="PANTHER" id="PTHR43692">
    <property type="entry name" value="UDP-N-ACETYLMURAMOYLALANINE--D-GLUTAMATE LIGASE"/>
    <property type="match status" value="1"/>
</dbReference>
<dbReference type="STRING" id="33036.HMPREF3200_01907"/>
<dbReference type="InterPro" id="IPR036565">
    <property type="entry name" value="Mur-like_cat_sf"/>
</dbReference>
<evidence type="ECO:0000256" key="17">
    <source>
        <dbReference type="ARBA" id="ARBA00032324"/>
    </source>
</evidence>
<gene>
    <name evidence="19" type="primary">murD</name>
    <name evidence="23" type="ORF">HMPREF3200_01907</name>
</gene>
<evidence type="ECO:0000256" key="19">
    <source>
        <dbReference type="HAMAP-Rule" id="MF_00639"/>
    </source>
</evidence>
<dbReference type="EC" id="6.3.2.9" evidence="5 19"/>
<keyword evidence="7 19" id="KW-0963">Cytoplasm</keyword>
<dbReference type="InterPro" id="IPR036615">
    <property type="entry name" value="Mur_ligase_C_dom_sf"/>
</dbReference>
<evidence type="ECO:0000256" key="20">
    <source>
        <dbReference type="RuleBase" id="RU003664"/>
    </source>
</evidence>
<evidence type="ECO:0000313" key="23">
    <source>
        <dbReference type="EMBL" id="KWZ76033.1"/>
    </source>
</evidence>
<evidence type="ECO:0000256" key="12">
    <source>
        <dbReference type="ARBA" id="ARBA00022960"/>
    </source>
</evidence>
<evidence type="ECO:0000256" key="10">
    <source>
        <dbReference type="ARBA" id="ARBA00022741"/>
    </source>
</evidence>
<comment type="catalytic activity">
    <reaction evidence="18 19 20">
        <text>UDP-N-acetyl-alpha-D-muramoyl-L-alanine + D-glutamate + ATP = UDP-N-acetyl-alpha-D-muramoyl-L-alanyl-D-glutamate + ADP + phosphate + H(+)</text>
        <dbReference type="Rhea" id="RHEA:16429"/>
        <dbReference type="ChEBI" id="CHEBI:15378"/>
        <dbReference type="ChEBI" id="CHEBI:29986"/>
        <dbReference type="ChEBI" id="CHEBI:30616"/>
        <dbReference type="ChEBI" id="CHEBI:43474"/>
        <dbReference type="ChEBI" id="CHEBI:83898"/>
        <dbReference type="ChEBI" id="CHEBI:83900"/>
        <dbReference type="ChEBI" id="CHEBI:456216"/>
        <dbReference type="EC" id="6.3.2.9"/>
    </reaction>
</comment>
<evidence type="ECO:0000256" key="3">
    <source>
        <dbReference type="ARBA" id="ARBA00004752"/>
    </source>
</evidence>
<keyword evidence="12 19" id="KW-0133">Cell shape</keyword>
<comment type="subcellular location">
    <subcellularLocation>
        <location evidence="2 19 20">Cytoplasm</location>
    </subcellularLocation>
</comment>
<sequence length="438" mass="50161">MKKVLVYGLGLTGISAVKTLAKEGYLVYTYDKNKKEDKNLEGYKYSPISDCEIDKTDYDFVVKSPGIPPRDELVLRLNKKYEIISDIELSYRLYPQAKIISITGTNGKTSSTSMVNHIVNEAGIKSIAVGNIGEGILWQMYNNKDAFFACELSSFQLHDTKTYHPHIACITNITEDHIDWHGSFEDYINSKLNITKNQDENDFLIINHEDKILQDHKKDYKAQVYEFSSKNKVERGAYLKDGAIYLKDKEEIKVIDVDELSVIGSHNYENIMVALLSTYLFGIKIQDIIKGLRSFKAIEHRLEYVDTIRKVKIYNDSKGTNVDSSIKAIESFTEPLIIIAGGYDKHIDYTDYVKSFKKNGKLMVIMGQTKDKLKKLCQDYQVAYKEAEDMEDAIRICFENAKEGDVILLSPASASWGMYKNFELRGKDFKEKVRKYKG</sequence>
<dbReference type="PATRIC" id="fig|33036.3.peg.1887"/>
<dbReference type="InterPro" id="IPR013221">
    <property type="entry name" value="Mur_ligase_cen"/>
</dbReference>
<evidence type="ECO:0000259" key="22">
    <source>
        <dbReference type="Pfam" id="PF08245"/>
    </source>
</evidence>
<protein>
    <recommendedName>
        <fullName evidence="6 19">UDP-N-acetylmuramoylalanine--D-glutamate ligase</fullName>
        <ecNumber evidence="5 19">6.3.2.9</ecNumber>
    </recommendedName>
    <alternativeName>
        <fullName evidence="17 19">D-glutamic acid-adding enzyme</fullName>
    </alternativeName>
    <alternativeName>
        <fullName evidence="16 19">UDP-N-acetylmuramoyl-L-alanyl-D-glutamate synthetase</fullName>
    </alternativeName>
</protein>
<dbReference type="OrthoDB" id="9809796at2"/>
<evidence type="ECO:0000256" key="9">
    <source>
        <dbReference type="ARBA" id="ARBA00022618"/>
    </source>
</evidence>
<dbReference type="NCBIfam" id="TIGR01087">
    <property type="entry name" value="murD"/>
    <property type="match status" value="1"/>
</dbReference>
<proteinExistence type="inferred from homology"/>
<feature type="domain" description="Mur ligase C-terminal" evidence="21">
    <location>
        <begin position="300"/>
        <end position="412"/>
    </location>
</feature>
<dbReference type="Gene3D" id="3.40.50.720">
    <property type="entry name" value="NAD(P)-binding Rossmann-like Domain"/>
    <property type="match status" value="1"/>
</dbReference>
<reference evidence="24" key="1">
    <citation type="submission" date="2016-01" db="EMBL/GenBank/DDBJ databases">
        <authorList>
            <person name="Mitreva M."/>
            <person name="Pepin K.H."/>
            <person name="Mihindukulasuriya K.A."/>
            <person name="Fulton R."/>
            <person name="Fronick C."/>
            <person name="O'Laughlin M."/>
            <person name="Miner T."/>
            <person name="Herter B."/>
            <person name="Rosa B.A."/>
            <person name="Cordes M."/>
            <person name="Tomlinson C."/>
            <person name="Wollam A."/>
            <person name="Palsikar V.B."/>
            <person name="Mardis E.R."/>
            <person name="Wilson R.K."/>
        </authorList>
    </citation>
    <scope>NUCLEOTIDE SEQUENCE [LARGE SCALE GENOMIC DNA]</scope>
    <source>
        <strain evidence="24">MJR8151</strain>
    </source>
</reference>
<keyword evidence="14 19" id="KW-0131">Cell cycle</keyword>
<dbReference type="GO" id="GO:0005737">
    <property type="term" value="C:cytoplasm"/>
    <property type="evidence" value="ECO:0007669"/>
    <property type="project" value="UniProtKB-SubCell"/>
</dbReference>
<dbReference type="Gene3D" id="3.90.190.20">
    <property type="entry name" value="Mur ligase, C-terminal domain"/>
    <property type="match status" value="1"/>
</dbReference>
<dbReference type="InterPro" id="IPR004101">
    <property type="entry name" value="Mur_ligase_C"/>
</dbReference>
<dbReference type="GO" id="GO:0051301">
    <property type="term" value="P:cell division"/>
    <property type="evidence" value="ECO:0007669"/>
    <property type="project" value="UniProtKB-KW"/>
</dbReference>
<evidence type="ECO:0000256" key="14">
    <source>
        <dbReference type="ARBA" id="ARBA00023306"/>
    </source>
</evidence>
<evidence type="ECO:0000256" key="16">
    <source>
        <dbReference type="ARBA" id="ARBA00030398"/>
    </source>
</evidence>
<keyword evidence="8 19" id="KW-0436">Ligase</keyword>
<dbReference type="AlphaFoldDB" id="A0A133K905"/>
<feature type="binding site" evidence="19">
    <location>
        <begin position="104"/>
        <end position="110"/>
    </location>
    <ligand>
        <name>ATP</name>
        <dbReference type="ChEBI" id="CHEBI:30616"/>
    </ligand>
</feature>
<evidence type="ECO:0000256" key="6">
    <source>
        <dbReference type="ARBA" id="ARBA00015655"/>
    </source>
</evidence>
<dbReference type="RefSeq" id="WP_060929941.1">
    <property type="nucleotide sequence ID" value="NZ_KQ955309.1"/>
</dbReference>
<evidence type="ECO:0000259" key="21">
    <source>
        <dbReference type="Pfam" id="PF02875"/>
    </source>
</evidence>
<dbReference type="GO" id="GO:0005524">
    <property type="term" value="F:ATP binding"/>
    <property type="evidence" value="ECO:0007669"/>
    <property type="project" value="UniProtKB-UniRule"/>
</dbReference>
<comment type="function">
    <text evidence="1 19 20">Cell wall formation. Catalyzes the addition of glutamate to the nucleotide precursor UDP-N-acetylmuramoyl-L-alanine (UMA).</text>
</comment>
<keyword evidence="24" id="KW-1185">Reference proteome</keyword>
<feature type="domain" description="Mur ligase central" evidence="22">
    <location>
        <begin position="102"/>
        <end position="276"/>
    </location>
</feature>
<dbReference type="GO" id="GO:0009252">
    <property type="term" value="P:peptidoglycan biosynthetic process"/>
    <property type="evidence" value="ECO:0007669"/>
    <property type="project" value="UniProtKB-UniRule"/>
</dbReference>
<organism evidence="23 24">
    <name type="scientific">Anaerococcus tetradius</name>
    <dbReference type="NCBI Taxonomy" id="33036"/>
    <lineage>
        <taxon>Bacteria</taxon>
        <taxon>Bacillati</taxon>
        <taxon>Bacillota</taxon>
        <taxon>Tissierellia</taxon>
        <taxon>Tissierellales</taxon>
        <taxon>Peptoniphilaceae</taxon>
        <taxon>Anaerococcus</taxon>
    </lineage>
</organism>
<dbReference type="Proteomes" id="UP000070383">
    <property type="component" value="Unassembled WGS sequence"/>
</dbReference>
<evidence type="ECO:0000256" key="18">
    <source>
        <dbReference type="ARBA" id="ARBA00047632"/>
    </source>
</evidence>
<dbReference type="PANTHER" id="PTHR43692:SF1">
    <property type="entry name" value="UDP-N-ACETYLMURAMOYLALANINE--D-GLUTAMATE LIGASE"/>
    <property type="match status" value="1"/>
</dbReference>
<evidence type="ECO:0000256" key="11">
    <source>
        <dbReference type="ARBA" id="ARBA00022840"/>
    </source>
</evidence>
<dbReference type="GO" id="GO:0008360">
    <property type="term" value="P:regulation of cell shape"/>
    <property type="evidence" value="ECO:0007669"/>
    <property type="project" value="UniProtKB-KW"/>
</dbReference>
<dbReference type="Pfam" id="PF02875">
    <property type="entry name" value="Mur_ligase_C"/>
    <property type="match status" value="1"/>
</dbReference>
<comment type="similarity">
    <text evidence="4 19">Belongs to the MurCDEF family.</text>
</comment>
<comment type="caution">
    <text evidence="23">The sequence shown here is derived from an EMBL/GenBank/DDBJ whole genome shotgun (WGS) entry which is preliminary data.</text>
</comment>
<dbReference type="GO" id="GO:0004326">
    <property type="term" value="F:tetrahydrofolylpolyglutamate synthase activity"/>
    <property type="evidence" value="ECO:0007669"/>
    <property type="project" value="InterPro"/>
</dbReference>
<evidence type="ECO:0000256" key="2">
    <source>
        <dbReference type="ARBA" id="ARBA00004496"/>
    </source>
</evidence>
<dbReference type="GO" id="GO:0008764">
    <property type="term" value="F:UDP-N-acetylmuramoylalanine-D-glutamate ligase activity"/>
    <property type="evidence" value="ECO:0007669"/>
    <property type="project" value="UniProtKB-UniRule"/>
</dbReference>
<dbReference type="PROSITE" id="PS01011">
    <property type="entry name" value="FOLYLPOLYGLU_SYNT_1"/>
    <property type="match status" value="1"/>
</dbReference>
<accession>A0A133K905</accession>
<keyword evidence="11 19" id="KW-0067">ATP-binding</keyword>
<dbReference type="SUPFAM" id="SSF53244">
    <property type="entry name" value="MurD-like peptide ligases, peptide-binding domain"/>
    <property type="match status" value="1"/>
</dbReference>
<evidence type="ECO:0000256" key="4">
    <source>
        <dbReference type="ARBA" id="ARBA00010416"/>
    </source>
</evidence>
<keyword evidence="10 19" id="KW-0547">Nucleotide-binding</keyword>